<dbReference type="Proteomes" id="UP001458880">
    <property type="component" value="Unassembled WGS sequence"/>
</dbReference>
<gene>
    <name evidence="1" type="ORF">QE152_g32069</name>
</gene>
<evidence type="ECO:0008006" key="3">
    <source>
        <dbReference type="Google" id="ProtNLM"/>
    </source>
</evidence>
<organism evidence="1 2">
    <name type="scientific">Popillia japonica</name>
    <name type="common">Japanese beetle</name>
    <dbReference type="NCBI Taxonomy" id="7064"/>
    <lineage>
        <taxon>Eukaryota</taxon>
        <taxon>Metazoa</taxon>
        <taxon>Ecdysozoa</taxon>
        <taxon>Arthropoda</taxon>
        <taxon>Hexapoda</taxon>
        <taxon>Insecta</taxon>
        <taxon>Pterygota</taxon>
        <taxon>Neoptera</taxon>
        <taxon>Endopterygota</taxon>
        <taxon>Coleoptera</taxon>
        <taxon>Polyphaga</taxon>
        <taxon>Scarabaeiformia</taxon>
        <taxon>Scarabaeidae</taxon>
        <taxon>Rutelinae</taxon>
        <taxon>Popillia</taxon>
    </lineage>
</organism>
<dbReference type="Gene3D" id="3.60.10.10">
    <property type="entry name" value="Endonuclease/exonuclease/phosphatase"/>
    <property type="match status" value="2"/>
</dbReference>
<dbReference type="AlphaFoldDB" id="A0AAW1J0X3"/>
<protein>
    <recommendedName>
        <fullName evidence="3">Polyprotein</fullName>
    </recommendedName>
</protein>
<keyword evidence="2" id="KW-1185">Reference proteome</keyword>
<comment type="caution">
    <text evidence="1">The sequence shown here is derived from an EMBL/GenBank/DDBJ whole genome shotgun (WGS) entry which is preliminary data.</text>
</comment>
<dbReference type="EMBL" id="JASPKY010000460">
    <property type="protein sequence ID" value="KAK9696188.1"/>
    <property type="molecule type" value="Genomic_DNA"/>
</dbReference>
<sequence>MKILQINVGRAYAAHDMAYATAKQQDMDILFVCEPNKKRVKDTNWIKDTRTDVAALILTKNVEVIGHSAGDGHLVLELETCDIVCCYVSPNIEMHQYELEKRVKDTNWIKDTRTDVAALILTKNVEVIGHSAGDGHLVLELETCDIVCCYVSPNIEMHQYELEVDNIMNRIDHLTSRCTNMSWRSKEGEVDRERETNNIDVTLSTNLIAKQITDWKVLDQDSLTEHNYISFEIKGAKKERSIGKGKPITTVDWDRFRRSIRTMADETEAQEHDQCTRLIQAAYRKSTQKQCNTTNTPYWWNENIDKKRKQCNKLRRNQTRAARSQGVNRQAATDAKEAYKVCKKDLVKTIRDTKWQRTGLSPKNLVCWPPTTLVLIREGKYWVSFFHHL</sequence>
<proteinExistence type="predicted"/>
<evidence type="ECO:0000313" key="2">
    <source>
        <dbReference type="Proteomes" id="UP001458880"/>
    </source>
</evidence>
<accession>A0AAW1J0X3</accession>
<dbReference type="SUPFAM" id="SSF56219">
    <property type="entry name" value="DNase I-like"/>
    <property type="match status" value="1"/>
</dbReference>
<reference evidence="1 2" key="1">
    <citation type="journal article" date="2024" name="BMC Genomics">
        <title>De novo assembly and annotation of Popillia japonica's genome with initial clues to its potential as an invasive pest.</title>
        <authorList>
            <person name="Cucini C."/>
            <person name="Boschi S."/>
            <person name="Funari R."/>
            <person name="Cardaioli E."/>
            <person name="Iannotti N."/>
            <person name="Marturano G."/>
            <person name="Paoli F."/>
            <person name="Bruttini M."/>
            <person name="Carapelli A."/>
            <person name="Frati F."/>
            <person name="Nardi F."/>
        </authorList>
    </citation>
    <scope>NUCLEOTIDE SEQUENCE [LARGE SCALE GENOMIC DNA]</scope>
    <source>
        <strain evidence="1">DMR45628</strain>
    </source>
</reference>
<name>A0AAW1J0X3_POPJA</name>
<dbReference type="InterPro" id="IPR036691">
    <property type="entry name" value="Endo/exonu/phosph_ase_sf"/>
</dbReference>
<evidence type="ECO:0000313" key="1">
    <source>
        <dbReference type="EMBL" id="KAK9696188.1"/>
    </source>
</evidence>